<gene>
    <name evidence="12" type="ORF">MGAL_10B065580</name>
</gene>
<dbReference type="PRINTS" id="PR00237">
    <property type="entry name" value="GPCRRHODOPSN"/>
</dbReference>
<proteinExistence type="inferred from homology"/>
<evidence type="ECO:0000256" key="10">
    <source>
        <dbReference type="SAM" id="Phobius"/>
    </source>
</evidence>
<dbReference type="OrthoDB" id="10042731at2759"/>
<protein>
    <submittedName>
        <fullName evidence="12">Histamine receptor H2</fullName>
    </submittedName>
</protein>
<evidence type="ECO:0000256" key="7">
    <source>
        <dbReference type="ARBA" id="ARBA00023170"/>
    </source>
</evidence>
<keyword evidence="4 10" id="KW-1133">Transmembrane helix</keyword>
<keyword evidence="8 9" id="KW-0807">Transducer</keyword>
<keyword evidence="6 10" id="KW-0472">Membrane</keyword>
<dbReference type="InterPro" id="IPR000276">
    <property type="entry name" value="GPCR_Rhodpsn"/>
</dbReference>
<evidence type="ECO:0000256" key="3">
    <source>
        <dbReference type="ARBA" id="ARBA00022692"/>
    </source>
</evidence>
<evidence type="ECO:0000313" key="13">
    <source>
        <dbReference type="Proteomes" id="UP000596742"/>
    </source>
</evidence>
<reference evidence="12" key="1">
    <citation type="submission" date="2018-11" db="EMBL/GenBank/DDBJ databases">
        <authorList>
            <person name="Alioto T."/>
            <person name="Alioto T."/>
        </authorList>
    </citation>
    <scope>NUCLEOTIDE SEQUENCE</scope>
</reference>
<evidence type="ECO:0000259" key="11">
    <source>
        <dbReference type="PROSITE" id="PS50262"/>
    </source>
</evidence>
<dbReference type="Proteomes" id="UP000596742">
    <property type="component" value="Unassembled WGS sequence"/>
</dbReference>
<dbReference type="PROSITE" id="PS50262">
    <property type="entry name" value="G_PROTEIN_RECEP_F1_2"/>
    <property type="match status" value="1"/>
</dbReference>
<dbReference type="Gene3D" id="1.20.1070.10">
    <property type="entry name" value="Rhodopsin 7-helix transmembrane proteins"/>
    <property type="match status" value="1"/>
</dbReference>
<comment type="caution">
    <text evidence="12">The sequence shown here is derived from an EMBL/GenBank/DDBJ whole genome shotgun (WGS) entry which is preliminary data.</text>
</comment>
<evidence type="ECO:0000256" key="1">
    <source>
        <dbReference type="ARBA" id="ARBA00004651"/>
    </source>
</evidence>
<organism evidence="12 13">
    <name type="scientific">Mytilus galloprovincialis</name>
    <name type="common">Mediterranean mussel</name>
    <dbReference type="NCBI Taxonomy" id="29158"/>
    <lineage>
        <taxon>Eukaryota</taxon>
        <taxon>Metazoa</taxon>
        <taxon>Spiralia</taxon>
        <taxon>Lophotrochozoa</taxon>
        <taxon>Mollusca</taxon>
        <taxon>Bivalvia</taxon>
        <taxon>Autobranchia</taxon>
        <taxon>Pteriomorphia</taxon>
        <taxon>Mytilida</taxon>
        <taxon>Mytiloidea</taxon>
        <taxon>Mytilidae</taxon>
        <taxon>Mytilinae</taxon>
        <taxon>Mytilus</taxon>
    </lineage>
</organism>
<dbReference type="AlphaFoldDB" id="A0A8B6BL16"/>
<keyword evidence="13" id="KW-1185">Reference proteome</keyword>
<evidence type="ECO:0000256" key="5">
    <source>
        <dbReference type="ARBA" id="ARBA00023040"/>
    </source>
</evidence>
<name>A0A8B6BL16_MYTGA</name>
<keyword evidence="3 9" id="KW-0812">Transmembrane</keyword>
<evidence type="ECO:0000256" key="2">
    <source>
        <dbReference type="ARBA" id="ARBA00022475"/>
    </source>
</evidence>
<evidence type="ECO:0000256" key="6">
    <source>
        <dbReference type="ARBA" id="ARBA00023136"/>
    </source>
</evidence>
<comment type="subcellular location">
    <subcellularLocation>
        <location evidence="1">Cell membrane</location>
        <topology evidence="1">Multi-pass membrane protein</topology>
    </subcellularLocation>
</comment>
<keyword evidence="7 9" id="KW-0675">Receptor</keyword>
<comment type="similarity">
    <text evidence="9">Belongs to the G-protein coupled receptor 1 family.</text>
</comment>
<feature type="transmembrane region" description="Helical" evidence="10">
    <location>
        <begin position="201"/>
        <end position="223"/>
    </location>
</feature>
<dbReference type="CDD" id="cd00637">
    <property type="entry name" value="7tm_classA_rhodopsin-like"/>
    <property type="match status" value="1"/>
</dbReference>
<dbReference type="PANTHER" id="PTHR22752">
    <property type="entry name" value="G PROTEIN-COUPLED RECEPTOR"/>
    <property type="match status" value="1"/>
</dbReference>
<dbReference type="GO" id="GO:0004930">
    <property type="term" value="F:G protein-coupled receptor activity"/>
    <property type="evidence" value="ECO:0007669"/>
    <property type="project" value="UniProtKB-KW"/>
</dbReference>
<evidence type="ECO:0000313" key="12">
    <source>
        <dbReference type="EMBL" id="VDH91902.1"/>
    </source>
</evidence>
<dbReference type="SUPFAM" id="SSF81321">
    <property type="entry name" value="Family A G protein-coupled receptor-like"/>
    <property type="match status" value="1"/>
</dbReference>
<feature type="transmembrane region" description="Helical" evidence="10">
    <location>
        <begin position="107"/>
        <end position="132"/>
    </location>
</feature>
<dbReference type="EMBL" id="UYJE01000274">
    <property type="protein sequence ID" value="VDH91902.1"/>
    <property type="molecule type" value="Genomic_DNA"/>
</dbReference>
<evidence type="ECO:0000256" key="4">
    <source>
        <dbReference type="ARBA" id="ARBA00022989"/>
    </source>
</evidence>
<dbReference type="GO" id="GO:0005886">
    <property type="term" value="C:plasma membrane"/>
    <property type="evidence" value="ECO:0007669"/>
    <property type="project" value="UniProtKB-SubCell"/>
</dbReference>
<sequence>MPFVAVANLNANWVPDSSLCHVLAYVMTTGRISATLSLTMLSIDRCIAIYKPVQYSSIITPFSTGSVILCLWIISFLIACIPFMGHISYHFDAQESLCMFTGLSSTFHVLILTIMSTFIPTLVIIVALCIIVREARFRHRIFALATVPIVLSNVQPKNPIKTLRAMRSLFFIAFAYLIFCIPEAIWFLVKVHVTDCLSTKLVNFKTIWSMICCFMTPVIIAIFNKSYHKRLHHLICRKCCRSSRKKVSDFSVSTGLHSILEASYTISHFRPIPKNIILLASESSRVHLRNSVQANPTAQSRTLFEKPMLQKAMSSQEFG</sequence>
<keyword evidence="2" id="KW-1003">Cell membrane</keyword>
<evidence type="ECO:0000256" key="8">
    <source>
        <dbReference type="ARBA" id="ARBA00023224"/>
    </source>
</evidence>
<feature type="domain" description="G-protein coupled receptors family 1 profile" evidence="11">
    <location>
        <begin position="1"/>
        <end position="220"/>
    </location>
</feature>
<feature type="transmembrane region" description="Helical" evidence="10">
    <location>
        <begin position="169"/>
        <end position="189"/>
    </location>
</feature>
<keyword evidence="5 9" id="KW-0297">G-protein coupled receptor</keyword>
<dbReference type="Pfam" id="PF00001">
    <property type="entry name" value="7tm_1"/>
    <property type="match status" value="1"/>
</dbReference>
<dbReference type="PROSITE" id="PS00237">
    <property type="entry name" value="G_PROTEIN_RECEP_F1_1"/>
    <property type="match status" value="1"/>
</dbReference>
<evidence type="ECO:0000256" key="9">
    <source>
        <dbReference type="RuleBase" id="RU000688"/>
    </source>
</evidence>
<feature type="transmembrane region" description="Helical" evidence="10">
    <location>
        <begin position="64"/>
        <end position="87"/>
    </location>
</feature>
<dbReference type="InterPro" id="IPR017452">
    <property type="entry name" value="GPCR_Rhodpsn_7TM"/>
</dbReference>
<accession>A0A8B6BL16</accession>